<dbReference type="CDD" id="cd00093">
    <property type="entry name" value="HTH_XRE"/>
    <property type="match status" value="1"/>
</dbReference>
<dbReference type="AlphaFoldDB" id="Q0A695"/>
<dbReference type="eggNOG" id="COG1476">
    <property type="taxonomic scope" value="Bacteria"/>
</dbReference>
<dbReference type="InterPro" id="IPR001387">
    <property type="entry name" value="Cro/C1-type_HTH"/>
</dbReference>
<sequence length="83" mass="9035">MIDLARTPKQVGNLIRRSRKQQGLTQQALGAKAGYRQETISLIENGHPAAKLETLLAILAALDLELRIAPRSKGSAADIEDLF</sequence>
<reference evidence="3" key="1">
    <citation type="submission" date="2006-08" db="EMBL/GenBank/DDBJ databases">
        <title>Complete sequence of Alkalilimnicola ehrilichei MLHE-1.</title>
        <authorList>
            <person name="Copeland A."/>
            <person name="Lucas S."/>
            <person name="Lapidus A."/>
            <person name="Barry K."/>
            <person name="Detter J.C."/>
            <person name="Glavina del Rio T."/>
            <person name="Hammon N."/>
            <person name="Israni S."/>
            <person name="Dalin E."/>
            <person name="Tice H."/>
            <person name="Pitluck S."/>
            <person name="Sims D."/>
            <person name="Brettin T."/>
            <person name="Bruce D."/>
            <person name="Han C."/>
            <person name="Tapia R."/>
            <person name="Gilna P."/>
            <person name="Schmutz J."/>
            <person name="Larimer F."/>
            <person name="Land M."/>
            <person name="Hauser L."/>
            <person name="Kyrpides N."/>
            <person name="Mikhailova N."/>
            <person name="Oremland R.S."/>
            <person name="Hoeft S.E."/>
            <person name="Switzer-Blum J."/>
            <person name="Kulp T."/>
            <person name="King G."/>
            <person name="Tabita R."/>
            <person name="Witte B."/>
            <person name="Santini J.M."/>
            <person name="Basu P."/>
            <person name="Hollibaugh J.T."/>
            <person name="Xie G."/>
            <person name="Stolz J.F."/>
            <person name="Richardson P."/>
        </authorList>
    </citation>
    <scope>NUCLEOTIDE SEQUENCE [LARGE SCALE GENOMIC DNA]</scope>
    <source>
        <strain evidence="3">ATCC BAA-1101 / DSM 17681 / MLHE-1</strain>
    </source>
</reference>
<dbReference type="InterPro" id="IPR010982">
    <property type="entry name" value="Lambda_DNA-bd_dom_sf"/>
</dbReference>
<evidence type="ECO:0000313" key="3">
    <source>
        <dbReference type="Proteomes" id="UP000001962"/>
    </source>
</evidence>
<keyword evidence="3" id="KW-1185">Reference proteome</keyword>
<name>Q0A695_ALKEH</name>
<dbReference type="SMART" id="SM00530">
    <property type="entry name" value="HTH_XRE"/>
    <property type="match status" value="1"/>
</dbReference>
<organism evidence="2 3">
    <name type="scientific">Alkalilimnicola ehrlichii (strain ATCC BAA-1101 / DSM 17681 / MLHE-1)</name>
    <dbReference type="NCBI Taxonomy" id="187272"/>
    <lineage>
        <taxon>Bacteria</taxon>
        <taxon>Pseudomonadati</taxon>
        <taxon>Pseudomonadota</taxon>
        <taxon>Gammaproteobacteria</taxon>
        <taxon>Chromatiales</taxon>
        <taxon>Ectothiorhodospiraceae</taxon>
        <taxon>Alkalilimnicola</taxon>
    </lineage>
</organism>
<accession>Q0A695</accession>
<dbReference type="OrthoDB" id="9154356at2"/>
<dbReference type="SUPFAM" id="SSF47413">
    <property type="entry name" value="lambda repressor-like DNA-binding domains"/>
    <property type="match status" value="1"/>
</dbReference>
<protein>
    <submittedName>
        <fullName evidence="2">Transcriptional regulator, XRE family</fullName>
    </submittedName>
</protein>
<evidence type="ECO:0000259" key="1">
    <source>
        <dbReference type="PROSITE" id="PS50943"/>
    </source>
</evidence>
<dbReference type="RefSeq" id="WP_011630036.1">
    <property type="nucleotide sequence ID" value="NC_008340.1"/>
</dbReference>
<dbReference type="EMBL" id="CP000453">
    <property type="protein sequence ID" value="ABI57642.1"/>
    <property type="molecule type" value="Genomic_DNA"/>
</dbReference>
<dbReference type="HOGENOM" id="CLU_066192_47_2_6"/>
<feature type="domain" description="HTH cro/C1-type" evidence="1">
    <location>
        <begin position="15"/>
        <end position="69"/>
    </location>
</feature>
<dbReference type="PROSITE" id="PS50943">
    <property type="entry name" value="HTH_CROC1"/>
    <property type="match status" value="1"/>
</dbReference>
<dbReference type="Gene3D" id="1.10.260.40">
    <property type="entry name" value="lambda repressor-like DNA-binding domains"/>
    <property type="match status" value="1"/>
</dbReference>
<gene>
    <name evidence="2" type="ordered locus">Mlg_2300</name>
</gene>
<dbReference type="GO" id="GO:0003677">
    <property type="term" value="F:DNA binding"/>
    <property type="evidence" value="ECO:0007669"/>
    <property type="project" value="InterPro"/>
</dbReference>
<dbReference type="Proteomes" id="UP000001962">
    <property type="component" value="Chromosome"/>
</dbReference>
<dbReference type="KEGG" id="aeh:Mlg_2300"/>
<proteinExistence type="predicted"/>
<evidence type="ECO:0000313" key="2">
    <source>
        <dbReference type="EMBL" id="ABI57642.1"/>
    </source>
</evidence>
<dbReference type="Pfam" id="PF01381">
    <property type="entry name" value="HTH_3"/>
    <property type="match status" value="1"/>
</dbReference>